<evidence type="ECO:0000256" key="1">
    <source>
        <dbReference type="SAM" id="MobiDB-lite"/>
    </source>
</evidence>
<sequence length="144" mass="16001">MLEGGEEPWMPDVHSSEDVAGDLSPASDEISNIKEDLPESGAAERYCGSASMRENRRNVQGGLEQGEHFRKPLGNHPGKRVRNPPGCSLDHEQPEGLRSKEECQEKRQDLCDVSGNCLKRYSSNVNHHHVCPGERLYKCSDCGK</sequence>
<comment type="caution">
    <text evidence="2">The sequence shown here is derived from an EMBL/GenBank/DDBJ whole genome shotgun (WGS) entry which is preliminary data.</text>
</comment>
<feature type="non-terminal residue" evidence="2">
    <location>
        <position position="144"/>
    </location>
</feature>
<dbReference type="Proteomes" id="UP000237246">
    <property type="component" value="Unassembled WGS sequence"/>
</dbReference>
<evidence type="ECO:0000313" key="2">
    <source>
        <dbReference type="EMBL" id="POI18900.1"/>
    </source>
</evidence>
<proteinExistence type="predicted"/>
<organism evidence="2 3">
    <name type="scientific">Bambusicola thoracicus</name>
    <name type="common">Chinese bamboo-partridge</name>
    <name type="synonym">Perdix thoracica</name>
    <dbReference type="NCBI Taxonomy" id="9083"/>
    <lineage>
        <taxon>Eukaryota</taxon>
        <taxon>Metazoa</taxon>
        <taxon>Chordata</taxon>
        <taxon>Craniata</taxon>
        <taxon>Vertebrata</taxon>
        <taxon>Euteleostomi</taxon>
        <taxon>Archelosauria</taxon>
        <taxon>Archosauria</taxon>
        <taxon>Dinosauria</taxon>
        <taxon>Saurischia</taxon>
        <taxon>Theropoda</taxon>
        <taxon>Coelurosauria</taxon>
        <taxon>Aves</taxon>
        <taxon>Neognathae</taxon>
        <taxon>Galloanserae</taxon>
        <taxon>Galliformes</taxon>
        <taxon>Phasianidae</taxon>
        <taxon>Perdicinae</taxon>
        <taxon>Bambusicola</taxon>
    </lineage>
</organism>
<gene>
    <name evidence="2" type="ORF">CIB84_017357</name>
</gene>
<feature type="compositionally biased region" description="Basic residues" evidence="1">
    <location>
        <begin position="71"/>
        <end position="82"/>
    </location>
</feature>
<evidence type="ECO:0008006" key="4">
    <source>
        <dbReference type="Google" id="ProtNLM"/>
    </source>
</evidence>
<dbReference type="OrthoDB" id="9120453at2759"/>
<name>A0A2P4S435_BAMTH</name>
<feature type="compositionally biased region" description="Basic and acidic residues" evidence="1">
    <location>
        <begin position="89"/>
        <end position="101"/>
    </location>
</feature>
<evidence type="ECO:0000313" key="3">
    <source>
        <dbReference type="Proteomes" id="UP000237246"/>
    </source>
</evidence>
<keyword evidence="3" id="KW-1185">Reference proteome</keyword>
<dbReference type="AlphaFoldDB" id="A0A2P4S435"/>
<protein>
    <recommendedName>
        <fullName evidence="4">C2H2-type domain-containing protein</fullName>
    </recommendedName>
</protein>
<accession>A0A2P4S435</accession>
<reference evidence="2 3" key="1">
    <citation type="submission" date="2018-01" db="EMBL/GenBank/DDBJ databases">
        <title>Comparison of the Chinese Bamboo Partridge and Red Junglefowl genome sequences highlights the importance of demography in genome evolution.</title>
        <authorList>
            <person name="Tiley G.P."/>
            <person name="Kimball R.T."/>
            <person name="Braun E.L."/>
            <person name="Burleigh J.G."/>
        </authorList>
    </citation>
    <scope>NUCLEOTIDE SEQUENCE [LARGE SCALE GENOMIC DNA]</scope>
    <source>
        <strain evidence="2">RTK389</strain>
        <tissue evidence="2">Blood</tissue>
    </source>
</reference>
<dbReference type="EMBL" id="PPHD01114118">
    <property type="protein sequence ID" value="POI18900.1"/>
    <property type="molecule type" value="Genomic_DNA"/>
</dbReference>
<feature type="region of interest" description="Disordered" evidence="1">
    <location>
        <begin position="1"/>
        <end position="101"/>
    </location>
</feature>